<comment type="caution">
    <text evidence="1">The sequence shown here is derived from an EMBL/GenBank/DDBJ whole genome shotgun (WGS) entry which is preliminary data.</text>
</comment>
<sequence length="68" mass="7394">MGDTPYPLAGSLRPPIASPHSLWEAELPALLRLARRYGWQATALPARCFVAYALEAHFCLLATSALQA</sequence>
<name>A0ABQ6NU97_9BACL</name>
<dbReference type="Proteomes" id="UP001285921">
    <property type="component" value="Unassembled WGS sequence"/>
</dbReference>
<keyword evidence="2" id="KW-1185">Reference proteome</keyword>
<evidence type="ECO:0000313" key="1">
    <source>
        <dbReference type="EMBL" id="GMK48438.1"/>
    </source>
</evidence>
<proteinExistence type="predicted"/>
<protein>
    <submittedName>
        <fullName evidence="1">Uncharacterized protein</fullName>
    </submittedName>
</protein>
<evidence type="ECO:0000313" key="2">
    <source>
        <dbReference type="Proteomes" id="UP001285921"/>
    </source>
</evidence>
<gene>
    <name evidence="1" type="ORF">PghCCS26_55680</name>
</gene>
<reference evidence="1 2" key="1">
    <citation type="submission" date="2023-05" db="EMBL/GenBank/DDBJ databases">
        <title>Draft genome of Paenibacillus sp. CCS26.</title>
        <authorList>
            <person name="Akita H."/>
            <person name="Shinto Y."/>
            <person name="Kimura Z."/>
        </authorList>
    </citation>
    <scope>NUCLEOTIDE SEQUENCE [LARGE SCALE GENOMIC DNA]</scope>
    <source>
        <strain evidence="1 2">CCS26</strain>
    </source>
</reference>
<accession>A0ABQ6NU97</accession>
<organism evidence="1 2">
    <name type="scientific">Paenibacillus glycanilyticus</name>
    <dbReference type="NCBI Taxonomy" id="126569"/>
    <lineage>
        <taxon>Bacteria</taxon>
        <taxon>Bacillati</taxon>
        <taxon>Bacillota</taxon>
        <taxon>Bacilli</taxon>
        <taxon>Bacillales</taxon>
        <taxon>Paenibacillaceae</taxon>
        <taxon>Paenibacillus</taxon>
    </lineage>
</organism>
<dbReference type="EMBL" id="BTCL01000029">
    <property type="protein sequence ID" value="GMK48438.1"/>
    <property type="molecule type" value="Genomic_DNA"/>
</dbReference>